<evidence type="ECO:0000313" key="1">
    <source>
        <dbReference type="EMBL" id="QTD52281.1"/>
    </source>
</evidence>
<dbReference type="EMBL" id="CP071793">
    <property type="protein sequence ID" value="QTD52281.1"/>
    <property type="molecule type" value="Genomic_DNA"/>
</dbReference>
<gene>
    <name evidence="1" type="ORF">J3U87_07385</name>
</gene>
<name>A0A8A4TT98_SULCO</name>
<organism evidence="1 2">
    <name type="scientific">Sulfidibacter corallicola</name>
    <dbReference type="NCBI Taxonomy" id="2818388"/>
    <lineage>
        <taxon>Bacteria</taxon>
        <taxon>Pseudomonadati</taxon>
        <taxon>Acidobacteriota</taxon>
        <taxon>Holophagae</taxon>
        <taxon>Acanthopleuribacterales</taxon>
        <taxon>Acanthopleuribacteraceae</taxon>
        <taxon>Sulfidibacter</taxon>
    </lineage>
</organism>
<sequence>MTAYLYIESRDPFDSADSRYFPDLVKGTRERGHKTTLFLVQNGVLPARKGSQFSDRFRELAEAGITIYADDFSLAERAIGAADTDSHVQSAGMDRLLDLLLEPDTKAVWH</sequence>
<reference evidence="1" key="1">
    <citation type="submission" date="2021-03" db="EMBL/GenBank/DDBJ databases">
        <title>Acanthopleuribacteraceae sp. M133.</title>
        <authorList>
            <person name="Wang G."/>
        </authorList>
    </citation>
    <scope>NUCLEOTIDE SEQUENCE</scope>
    <source>
        <strain evidence="1">M133</strain>
    </source>
</reference>
<keyword evidence="2" id="KW-1185">Reference proteome</keyword>
<dbReference type="KEGG" id="scor:J3U87_07385"/>
<evidence type="ECO:0000313" key="2">
    <source>
        <dbReference type="Proteomes" id="UP000663929"/>
    </source>
</evidence>
<dbReference type="Gene3D" id="3.40.1260.10">
    <property type="entry name" value="DsrEFH-like"/>
    <property type="match status" value="1"/>
</dbReference>
<dbReference type="Pfam" id="PF02635">
    <property type="entry name" value="DsrE"/>
    <property type="match status" value="1"/>
</dbReference>
<protein>
    <submittedName>
        <fullName evidence="1">DsrE family protein</fullName>
    </submittedName>
</protein>
<dbReference type="AlphaFoldDB" id="A0A8A4TT98"/>
<dbReference type="InterPro" id="IPR027396">
    <property type="entry name" value="DsrEFH-like"/>
</dbReference>
<dbReference type="RefSeq" id="WP_237382390.1">
    <property type="nucleotide sequence ID" value="NZ_CP071793.1"/>
</dbReference>
<accession>A0A8A4TT98</accession>
<proteinExistence type="predicted"/>
<dbReference type="InterPro" id="IPR003787">
    <property type="entry name" value="Sulphur_relay_DsrE/F-like"/>
</dbReference>
<dbReference type="Proteomes" id="UP000663929">
    <property type="component" value="Chromosome"/>
</dbReference>
<dbReference type="SUPFAM" id="SSF75169">
    <property type="entry name" value="DsrEFH-like"/>
    <property type="match status" value="1"/>
</dbReference>